<dbReference type="PANTHER" id="PTHR36205">
    <property type="entry name" value="CHROMOSOME 19, WHOLE GENOME SHOTGUN SEQUENCE"/>
    <property type="match status" value="1"/>
</dbReference>
<reference evidence="2" key="1">
    <citation type="submission" date="2022-11" db="EMBL/GenBank/DDBJ databases">
        <authorList>
            <person name="Petersen C."/>
        </authorList>
    </citation>
    <scope>NUCLEOTIDE SEQUENCE</scope>
    <source>
        <strain evidence="2">IBT 21917</strain>
    </source>
</reference>
<accession>A0A9W9IUN5</accession>
<dbReference type="OrthoDB" id="3353407at2759"/>
<dbReference type="Proteomes" id="UP001146351">
    <property type="component" value="Unassembled WGS sequence"/>
</dbReference>
<evidence type="ECO:0000313" key="3">
    <source>
        <dbReference type="Proteomes" id="UP001146351"/>
    </source>
</evidence>
<reference evidence="2" key="2">
    <citation type="journal article" date="2023" name="IMA Fungus">
        <title>Comparative genomic study of the Penicillium genus elucidates a diverse pangenome and 15 lateral gene transfer events.</title>
        <authorList>
            <person name="Petersen C."/>
            <person name="Sorensen T."/>
            <person name="Nielsen M.R."/>
            <person name="Sondergaard T.E."/>
            <person name="Sorensen J.L."/>
            <person name="Fitzpatrick D.A."/>
            <person name="Frisvad J.C."/>
            <person name="Nielsen K.L."/>
        </authorList>
    </citation>
    <scope>NUCLEOTIDE SEQUENCE</scope>
    <source>
        <strain evidence="2">IBT 21917</strain>
    </source>
</reference>
<organism evidence="2 3">
    <name type="scientific">Penicillium capsulatum</name>
    <dbReference type="NCBI Taxonomy" id="69766"/>
    <lineage>
        <taxon>Eukaryota</taxon>
        <taxon>Fungi</taxon>
        <taxon>Dikarya</taxon>
        <taxon>Ascomycota</taxon>
        <taxon>Pezizomycotina</taxon>
        <taxon>Eurotiomycetes</taxon>
        <taxon>Eurotiomycetidae</taxon>
        <taxon>Eurotiales</taxon>
        <taxon>Aspergillaceae</taxon>
        <taxon>Penicillium</taxon>
    </lineage>
</organism>
<proteinExistence type="predicted"/>
<dbReference type="AlphaFoldDB" id="A0A9W9IUN5"/>
<comment type="caution">
    <text evidence="2">The sequence shown here is derived from an EMBL/GenBank/DDBJ whole genome shotgun (WGS) entry which is preliminary data.</text>
</comment>
<keyword evidence="3" id="KW-1185">Reference proteome</keyword>
<feature type="chain" id="PRO_5040888066" evidence="1">
    <location>
        <begin position="27"/>
        <end position="718"/>
    </location>
</feature>
<dbReference type="EMBL" id="JAPQKO010000001">
    <property type="protein sequence ID" value="KAJ5183360.1"/>
    <property type="molecule type" value="Genomic_DNA"/>
</dbReference>
<evidence type="ECO:0000256" key="1">
    <source>
        <dbReference type="SAM" id="SignalP"/>
    </source>
</evidence>
<keyword evidence="1" id="KW-0732">Signal</keyword>
<dbReference type="Pfam" id="PF11885">
    <property type="entry name" value="DUF3405"/>
    <property type="match status" value="1"/>
</dbReference>
<dbReference type="PANTHER" id="PTHR36205:SF4">
    <property type="match status" value="1"/>
</dbReference>
<sequence length="718" mass="83284">MMNRARWTSWSCFLLITLVLFLFRGALFPTGSKVEAIRAQTAGQSSSFSFADPPVLAYAQKTPGVIRPGQFIDDNHSQDLEAALREPEPRFEEPDGAGTVNDKRNLAFYRGGTLQLTTSSKFRPGHPTPEIFDPYPDYNSEPWRKIWMGDFQACRGAHGEDLSRTSREDMVTAYRGKQSNFPHPMFGSHKEIGLDPNVCFDRYSRYGLYGYDDHNWKLDVPGFQRPKFTNWDEVNWGELQSECYERNANRYSPNKVDQKYGRHVFTTTPAEPPKPMSGSSSLQQYKPRSAVLLRLLEEVVWNRSDREHLRSFITELSLHSGGEYQVFFLLCVQDESLPIEDSEEAIQQVKDRVVPPEFHNMTLLFSERLLAQWYPKIKEHRAMWQYMQPIQVFSKLYPEFDYIWPMEFDARPIGHLYHFLEQAIQFAKKQPRKHLWERNAYFYTPGAHGTWKQFSEMVSKTMDGKDGVWGPVPIKGKNSIGGVQPIGPQPPVDSPQKDDYEWGTGEEADLITFLPIFDPMRTSWTMPWAVYNLPKDVPRRASVLTQWRISKRLVDVMHEALTNEGMAYASEMSAPSFALHHGLKAVHVPHPIYMDGQWTPKEIAKYYNQGPPERVNGEWDSIWSWNHLMDHVMYRVSYMFASQTGEDLYRRWMGYEVDKQQEAEVGNHTDAQGRVWFEGGEVNEQHYGRLCYPTVMLHPVKNPELQKGRYLPVPNTRC</sequence>
<dbReference type="InterPro" id="IPR021822">
    <property type="entry name" value="DUF3405"/>
</dbReference>
<evidence type="ECO:0000313" key="2">
    <source>
        <dbReference type="EMBL" id="KAJ5183360.1"/>
    </source>
</evidence>
<name>A0A9W9IUN5_9EURO</name>
<protein>
    <submittedName>
        <fullName evidence="2">Uncharacterized protein</fullName>
    </submittedName>
</protein>
<feature type="signal peptide" evidence="1">
    <location>
        <begin position="1"/>
        <end position="26"/>
    </location>
</feature>
<gene>
    <name evidence="2" type="ORF">N7492_000976</name>
</gene>